<evidence type="ECO:0000313" key="4">
    <source>
        <dbReference type="EMBL" id="ELY23028.1"/>
    </source>
</evidence>
<dbReference type="KEGG" id="nmg:Nmag_4273"/>
<evidence type="ECO:0000313" key="6">
    <source>
        <dbReference type="Proteomes" id="UP000011543"/>
    </source>
</evidence>
<feature type="compositionally biased region" description="Low complexity" evidence="1">
    <location>
        <begin position="127"/>
        <end position="142"/>
    </location>
</feature>
<dbReference type="AlphaFoldDB" id="D3T2H2"/>
<dbReference type="EMBL" id="AOHS01000065">
    <property type="protein sequence ID" value="ELY23028.1"/>
    <property type="molecule type" value="Genomic_DNA"/>
</dbReference>
<dbReference type="HOGENOM" id="CLU_1465142_0_0_2"/>
<gene>
    <name evidence="3" type="ordered locus">Nmag_4273</name>
    <name evidence="4" type="ORF">C500_21230</name>
</gene>
<reference evidence="5" key="1">
    <citation type="submission" date="2010-02" db="EMBL/GenBank/DDBJ databases">
        <title>Complete sequence of plasmid 3 of Natrialba magadii ATCC 43099.</title>
        <authorList>
            <consortium name="US DOE Joint Genome Institute"/>
            <person name="Lucas S."/>
            <person name="Copeland A."/>
            <person name="Lapidus A."/>
            <person name="Cheng J.-F."/>
            <person name="Bruce D."/>
            <person name="Goodwin L."/>
            <person name="Pitluck S."/>
            <person name="Davenport K."/>
            <person name="Saunders E."/>
            <person name="Detter J.C."/>
            <person name="Han C."/>
            <person name="Tapia R."/>
            <person name="Land M."/>
            <person name="Hauser L."/>
            <person name="Kyrpides N."/>
            <person name="Mikhailova N."/>
            <person name="De Castro R.E."/>
            <person name="Maupin-Furlow J.A."/>
            <person name="Woyke T."/>
        </authorList>
    </citation>
    <scope>NUCLEOTIDE SEQUENCE [LARGE SCALE GENOMIC DNA]</scope>
    <source>
        <strain evidence="5">ATCC 43099 / DSM 3394 / CCM 3739 / CIP 104546 / IAM 13178 / JCM 8861 / NBRC 102185 / NCIMB 2190 / MS3</strain>
        <plasmid evidence="5">pNMAG03</plasmid>
    </source>
</reference>
<feature type="domain" description="Dit-like phage tail protein N-terminal" evidence="2">
    <location>
        <begin position="24"/>
        <end position="128"/>
    </location>
</feature>
<accession>D3T2H2</accession>
<dbReference type="InterPro" id="IPR048494">
    <property type="entry name" value="Dit-like_N"/>
</dbReference>
<evidence type="ECO:0000313" key="3">
    <source>
        <dbReference type="EMBL" id="ADD07781.1"/>
    </source>
</evidence>
<feature type="compositionally biased region" description="Acidic residues" evidence="1">
    <location>
        <begin position="143"/>
        <end position="165"/>
    </location>
</feature>
<dbReference type="EMBL" id="CP001935">
    <property type="protein sequence ID" value="ADD07781.1"/>
    <property type="molecule type" value="Genomic_DNA"/>
</dbReference>
<name>D3T2H2_NATMM</name>
<dbReference type="GeneID" id="8826901"/>
<protein>
    <submittedName>
        <fullName evidence="3">Virus protein phiCh1-VP24</fullName>
    </submittedName>
</protein>
<dbReference type="RefSeq" id="WP_004268270.1">
    <property type="nucleotide sequence ID" value="NC_013925.1"/>
</dbReference>
<keyword evidence="3" id="KW-0614">Plasmid</keyword>
<reference evidence="4 6" key="3">
    <citation type="journal article" date="2014" name="PLoS Genet.">
        <title>Phylogenetically driven sequencing of extremely halophilic archaea reveals strategies for static and dynamic osmo-response.</title>
        <authorList>
            <person name="Becker E.A."/>
            <person name="Seitzer P.M."/>
            <person name="Tritt A."/>
            <person name="Larsen D."/>
            <person name="Krusor M."/>
            <person name="Yao A.I."/>
            <person name="Wu D."/>
            <person name="Madern D."/>
            <person name="Eisen J.A."/>
            <person name="Darling A.E."/>
            <person name="Facciotti M.T."/>
        </authorList>
    </citation>
    <scope>NUCLEOTIDE SEQUENCE [LARGE SCALE GENOMIC DNA]</scope>
    <source>
        <strain evidence="6">ATCC 43099 / DSM 3394 / CCM 3739 / CIP 104546 / IAM 13178 / JCM 8861 / NBRC 102185 / NCIMB 2190 / MS3</strain>
        <strain evidence="4">MS-3</strain>
    </source>
</reference>
<evidence type="ECO:0000256" key="1">
    <source>
        <dbReference type="SAM" id="MobiDB-lite"/>
    </source>
</evidence>
<reference evidence="3" key="4">
    <citation type="submission" date="2016-09" db="EMBL/GenBank/DDBJ databases">
        <authorList>
            <person name="Pfeiffer F."/>
        </authorList>
    </citation>
    <scope>NUCLEOTIDE SEQUENCE</scope>
    <source>
        <strain evidence="3">ATCC 43099</strain>
        <plasmid evidence="3">pNMAG03</plasmid>
    </source>
</reference>
<dbReference type="Proteomes" id="UP000011543">
    <property type="component" value="Unassembled WGS sequence"/>
</dbReference>
<feature type="region of interest" description="Disordered" evidence="1">
    <location>
        <begin position="124"/>
        <end position="184"/>
    </location>
</feature>
<geneLocation type="plasmid" evidence="3 5">
    <name>pNMAG03</name>
</geneLocation>
<evidence type="ECO:0000313" key="5">
    <source>
        <dbReference type="Proteomes" id="UP000001879"/>
    </source>
</evidence>
<evidence type="ECO:0000259" key="2">
    <source>
        <dbReference type="Pfam" id="PF21821"/>
    </source>
</evidence>
<dbReference type="Proteomes" id="UP000001879">
    <property type="component" value="Plasmid pNMAG03"/>
</dbReference>
<dbReference type="PATRIC" id="fig|547559.17.peg.4187"/>
<organism evidence="3 5">
    <name type="scientific">Natrialba magadii (strain ATCC 43099 / DSM 3394 / CCM 3739 / CIP 104546 / IAM 13178 / JCM 8861 / NBRC 102185 / NCIMB 2190 / MS3)</name>
    <name type="common">Natronobacterium magadii</name>
    <dbReference type="NCBI Taxonomy" id="547559"/>
    <lineage>
        <taxon>Archaea</taxon>
        <taxon>Methanobacteriati</taxon>
        <taxon>Methanobacteriota</taxon>
        <taxon>Stenosarchaea group</taxon>
        <taxon>Halobacteria</taxon>
        <taxon>Halobacteriales</taxon>
        <taxon>Natrialbaceae</taxon>
        <taxon>Natrialba</taxon>
    </lineage>
</organism>
<sequence length="184" mass="19710">MTTVTIEDIVFDGIPSSDIDVEGVTSVDDSGAWDAPEQAVEKGFDYSSYNQPEPITASFEAWATPEHRATLVELRDATEPFAASVDQLVLGSAKLTQLDTNREVSSASHYRVTVEFEEVREAELETAEMSVESDSGDLSSSSEDADVSYEQPEEDDTGTSEETTDDGGIVGALSSVREGLSGVL</sequence>
<dbReference type="Pfam" id="PF21821">
    <property type="entry name" value="Dit_like"/>
    <property type="match status" value="1"/>
</dbReference>
<proteinExistence type="predicted"/>
<reference evidence="3 5" key="2">
    <citation type="journal article" date="2012" name="BMC Genomics">
        <title>A comparative genomics perspective on the genetic content of the alkaliphilic haloarchaeon Natrialba magadii ATCC 43099T.</title>
        <authorList>
            <person name="Siddaramappa S."/>
            <person name="Challacombe J.F."/>
            <person name="Decastro R.E."/>
            <person name="Pfeiffer F."/>
            <person name="Sastre D.E."/>
            <person name="Gimenez M.I."/>
            <person name="Paggi R.A."/>
            <person name="Detter J.C."/>
            <person name="Davenport K.W."/>
            <person name="Goodwin L.A."/>
            <person name="Kyrpides N."/>
            <person name="Tapia R."/>
            <person name="Pitluck S."/>
            <person name="Lucas S."/>
            <person name="Woyke T."/>
            <person name="Maupin-Furlow J.A."/>
        </authorList>
    </citation>
    <scope>NUCLEOTIDE SEQUENCE [LARGE SCALE GENOMIC DNA]</scope>
    <source>
        <strain evidence="3">ATCC 43099</strain>
        <strain evidence="5">ATCC 43099 / DSM 3394 / CCM 3739 / CIP 104546 / IAM 13178 / JCM 8861 / NBRC 102185 / NCIMB 2190 / MS3</strain>
    </source>
</reference>
<keyword evidence="5" id="KW-1185">Reference proteome</keyword>